<dbReference type="PANTHER" id="PTHR47966">
    <property type="entry name" value="BETA-SITE APP-CLEAVING ENZYME, ISOFORM A-RELATED"/>
    <property type="match status" value="1"/>
</dbReference>
<protein>
    <submittedName>
        <fullName evidence="6">Unnamed protein product</fullName>
    </submittedName>
</protein>
<evidence type="ECO:0000313" key="6">
    <source>
        <dbReference type="EMBL" id="GME66764.1"/>
    </source>
</evidence>
<dbReference type="SUPFAM" id="SSF50630">
    <property type="entry name" value="Acid proteases"/>
    <property type="match status" value="1"/>
</dbReference>
<feature type="chain" id="PRO_5040788145" evidence="4">
    <location>
        <begin position="21"/>
        <end position="392"/>
    </location>
</feature>
<keyword evidence="7" id="KW-1185">Reference proteome</keyword>
<dbReference type="GO" id="GO:0004190">
    <property type="term" value="F:aspartic-type endopeptidase activity"/>
    <property type="evidence" value="ECO:0007669"/>
    <property type="project" value="InterPro"/>
</dbReference>
<accession>A0A9W6SU50</accession>
<dbReference type="Proteomes" id="UP001165120">
    <property type="component" value="Unassembled WGS sequence"/>
</dbReference>
<comment type="caution">
    <text evidence="6">The sequence shown here is derived from an EMBL/GenBank/DDBJ whole genome shotgun (WGS) entry which is preliminary data.</text>
</comment>
<sequence length="392" mass="42862">MNYLFRLFVVTLYICKLSDAFMPFDYFFGEASKEEAKFFSLPLGIQPPSNFLQKRDGNFHLQNKIYTYFAINGFAGSNAQNIMLTVFTSTGDSWLTGDASCIGQSECSGQVVPEDSTNFFIGRESSSFKKLDGTFSAIYDYGSATNGAWGQDSWNFGNGLSVNDFSFGVVYPAFISGPYPAVLGLARRSTNVNSNFIDVLYEQGKISKKLFALRLANIYGNSGSIDFGEIDEGKVSSPISYTPMLDDTDGYYITMRGVSYNGEDIGDAGNYKASLDSSVTSVYVPQVFYDNIASILGLDSSGSVDCDTNISLSFDIANGISIPVSSNQLILKSGDICYFNVAPTNDDTFILGTGFLTSAYVVFDIDNEQIGFSTVDTEEYAPSTVQYYKLVD</sequence>
<evidence type="ECO:0000256" key="2">
    <source>
        <dbReference type="ARBA" id="ARBA00023157"/>
    </source>
</evidence>
<dbReference type="Pfam" id="PF00026">
    <property type="entry name" value="Asp"/>
    <property type="match status" value="1"/>
</dbReference>
<feature type="domain" description="Peptidase A1" evidence="5">
    <location>
        <begin position="69"/>
        <end position="373"/>
    </location>
</feature>
<dbReference type="Gene3D" id="2.40.70.10">
    <property type="entry name" value="Acid Proteases"/>
    <property type="match status" value="2"/>
</dbReference>
<dbReference type="EMBL" id="BSXN01000035">
    <property type="protein sequence ID" value="GME66764.1"/>
    <property type="molecule type" value="Genomic_DNA"/>
</dbReference>
<dbReference type="InterPro" id="IPR001461">
    <property type="entry name" value="Aspartic_peptidase_A1"/>
</dbReference>
<dbReference type="PANTHER" id="PTHR47966:SF65">
    <property type="entry name" value="ASPARTIC-TYPE ENDOPEPTIDASE"/>
    <property type="match status" value="1"/>
</dbReference>
<dbReference type="InterPro" id="IPR033121">
    <property type="entry name" value="PEPTIDASE_A1"/>
</dbReference>
<evidence type="ECO:0000259" key="5">
    <source>
        <dbReference type="PROSITE" id="PS51767"/>
    </source>
</evidence>
<dbReference type="GO" id="GO:0006508">
    <property type="term" value="P:proteolysis"/>
    <property type="evidence" value="ECO:0007669"/>
    <property type="project" value="InterPro"/>
</dbReference>
<evidence type="ECO:0000256" key="1">
    <source>
        <dbReference type="ARBA" id="ARBA00007447"/>
    </source>
</evidence>
<comment type="similarity">
    <text evidence="1">Belongs to the peptidase A1 family.</text>
</comment>
<proteinExistence type="inferred from homology"/>
<dbReference type="PROSITE" id="PS51767">
    <property type="entry name" value="PEPTIDASE_A1"/>
    <property type="match status" value="1"/>
</dbReference>
<dbReference type="InterPro" id="IPR021109">
    <property type="entry name" value="Peptidase_aspartic_dom_sf"/>
</dbReference>
<feature type="disulfide bond" evidence="3">
    <location>
        <begin position="306"/>
        <end position="337"/>
    </location>
</feature>
<name>A0A9W6SU50_CANBO</name>
<gene>
    <name evidence="6" type="ORF">Cboi02_000020900</name>
</gene>
<evidence type="ECO:0000313" key="7">
    <source>
        <dbReference type="Proteomes" id="UP001165120"/>
    </source>
</evidence>
<feature type="signal peptide" evidence="4">
    <location>
        <begin position="1"/>
        <end position="20"/>
    </location>
</feature>
<keyword evidence="2 3" id="KW-1015">Disulfide bond</keyword>
<organism evidence="6 7">
    <name type="scientific">Candida boidinii</name>
    <name type="common">Yeast</name>
    <dbReference type="NCBI Taxonomy" id="5477"/>
    <lineage>
        <taxon>Eukaryota</taxon>
        <taxon>Fungi</taxon>
        <taxon>Dikarya</taxon>
        <taxon>Ascomycota</taxon>
        <taxon>Saccharomycotina</taxon>
        <taxon>Pichiomycetes</taxon>
        <taxon>Pichiales</taxon>
        <taxon>Pichiaceae</taxon>
        <taxon>Ogataea</taxon>
        <taxon>Ogataea/Candida clade</taxon>
    </lineage>
</organism>
<reference evidence="6" key="1">
    <citation type="submission" date="2023-04" db="EMBL/GenBank/DDBJ databases">
        <title>Candida boidinii NBRC 10035.</title>
        <authorList>
            <person name="Ichikawa N."/>
            <person name="Sato H."/>
            <person name="Tonouchi N."/>
        </authorList>
    </citation>
    <scope>NUCLEOTIDE SEQUENCE</scope>
    <source>
        <strain evidence="6">NBRC 10035</strain>
    </source>
</reference>
<dbReference type="PRINTS" id="PR00792">
    <property type="entry name" value="PEPSIN"/>
</dbReference>
<keyword evidence="4" id="KW-0732">Signal</keyword>
<evidence type="ECO:0000256" key="4">
    <source>
        <dbReference type="SAM" id="SignalP"/>
    </source>
</evidence>
<evidence type="ECO:0000256" key="3">
    <source>
        <dbReference type="PIRSR" id="PIRSR601461-2"/>
    </source>
</evidence>
<dbReference type="AlphaFoldDB" id="A0A9W6SU50"/>